<dbReference type="InterPro" id="IPR011009">
    <property type="entry name" value="Kinase-like_dom_sf"/>
</dbReference>
<dbReference type="GO" id="GO:0004672">
    <property type="term" value="F:protein kinase activity"/>
    <property type="evidence" value="ECO:0007669"/>
    <property type="project" value="InterPro"/>
</dbReference>
<dbReference type="AlphaFoldDB" id="A0A835KIS3"/>
<evidence type="ECO:0000256" key="2">
    <source>
        <dbReference type="ARBA" id="ARBA00022840"/>
    </source>
</evidence>
<sequence length="304" mass="32979">MPRTHSRFPPISLGVVAKAQNVRTGAKVAIKWIRRARGHDEDDEPIAHAFMREASCLAAHRDHPGVVQLKNVATDTDTGDLYIVMELGGPTLRSRLITRPFTEDETRDAMRQLFGAVEKLHATGMIHNDINPDNILVARDGTLKICGFGCATPARPPFAAGEKEVKTRLGTLQYRSPEQLNGSQCSGPKDDIWALGCVMAERVSGEPLITAATEEDALDAAVDVGDDIVTMEEEAFGGLLGDLSLPGRQLLAGLLAFHSCERLTAADALKHRWFTEDGELAAEPRVTVEAVVEPLLPESQQSSE</sequence>
<evidence type="ECO:0000259" key="3">
    <source>
        <dbReference type="PROSITE" id="PS50011"/>
    </source>
</evidence>
<keyword evidence="2" id="KW-0067">ATP-binding</keyword>
<evidence type="ECO:0000313" key="5">
    <source>
        <dbReference type="Proteomes" id="UP000636709"/>
    </source>
</evidence>
<keyword evidence="5" id="KW-1185">Reference proteome</keyword>
<evidence type="ECO:0000256" key="1">
    <source>
        <dbReference type="ARBA" id="ARBA00022741"/>
    </source>
</evidence>
<dbReference type="PROSITE" id="PS50011">
    <property type="entry name" value="PROTEIN_KINASE_DOM"/>
    <property type="match status" value="1"/>
</dbReference>
<dbReference type="Proteomes" id="UP000636709">
    <property type="component" value="Unassembled WGS sequence"/>
</dbReference>
<dbReference type="Gene3D" id="3.30.200.20">
    <property type="entry name" value="Phosphorylase Kinase, domain 1"/>
    <property type="match status" value="1"/>
</dbReference>
<keyword evidence="1" id="KW-0547">Nucleotide-binding</keyword>
<feature type="domain" description="Protein kinase" evidence="3">
    <location>
        <begin position="2"/>
        <end position="274"/>
    </location>
</feature>
<dbReference type="EMBL" id="JACEFO010001597">
    <property type="protein sequence ID" value="KAF8733905.1"/>
    <property type="molecule type" value="Genomic_DNA"/>
</dbReference>
<accession>A0A835KIS3</accession>
<dbReference type="InterPro" id="IPR050117">
    <property type="entry name" value="MAPK"/>
</dbReference>
<dbReference type="PANTHER" id="PTHR24055">
    <property type="entry name" value="MITOGEN-ACTIVATED PROTEIN KINASE"/>
    <property type="match status" value="1"/>
</dbReference>
<dbReference type="SUPFAM" id="SSF56112">
    <property type="entry name" value="Protein kinase-like (PK-like)"/>
    <property type="match status" value="1"/>
</dbReference>
<evidence type="ECO:0000313" key="4">
    <source>
        <dbReference type="EMBL" id="KAF8733905.1"/>
    </source>
</evidence>
<dbReference type="Gene3D" id="1.10.510.10">
    <property type="entry name" value="Transferase(Phosphotransferase) domain 1"/>
    <property type="match status" value="1"/>
</dbReference>
<comment type="caution">
    <text evidence="4">The sequence shown here is derived from an EMBL/GenBank/DDBJ whole genome shotgun (WGS) entry which is preliminary data.</text>
</comment>
<dbReference type="Pfam" id="PF00069">
    <property type="entry name" value="Pkinase"/>
    <property type="match status" value="1"/>
</dbReference>
<dbReference type="GO" id="GO:0005524">
    <property type="term" value="F:ATP binding"/>
    <property type="evidence" value="ECO:0007669"/>
    <property type="project" value="UniProtKB-KW"/>
</dbReference>
<gene>
    <name evidence="4" type="ORF">HU200_014761</name>
</gene>
<dbReference type="InterPro" id="IPR000719">
    <property type="entry name" value="Prot_kinase_dom"/>
</dbReference>
<reference evidence="4" key="1">
    <citation type="submission" date="2020-07" db="EMBL/GenBank/DDBJ databases">
        <title>Genome sequence and genetic diversity analysis of an under-domesticated orphan crop, white fonio (Digitaria exilis).</title>
        <authorList>
            <person name="Bennetzen J.L."/>
            <person name="Chen S."/>
            <person name="Ma X."/>
            <person name="Wang X."/>
            <person name="Yssel A.E.J."/>
            <person name="Chaluvadi S.R."/>
            <person name="Johnson M."/>
            <person name="Gangashetty P."/>
            <person name="Hamidou F."/>
            <person name="Sanogo M.D."/>
            <person name="Zwaenepoel A."/>
            <person name="Wallace J."/>
            <person name="Van De Peer Y."/>
            <person name="Van Deynze A."/>
        </authorList>
    </citation>
    <scope>NUCLEOTIDE SEQUENCE</scope>
    <source>
        <tissue evidence="4">Leaves</tissue>
    </source>
</reference>
<proteinExistence type="predicted"/>
<organism evidence="4 5">
    <name type="scientific">Digitaria exilis</name>
    <dbReference type="NCBI Taxonomy" id="1010633"/>
    <lineage>
        <taxon>Eukaryota</taxon>
        <taxon>Viridiplantae</taxon>
        <taxon>Streptophyta</taxon>
        <taxon>Embryophyta</taxon>
        <taxon>Tracheophyta</taxon>
        <taxon>Spermatophyta</taxon>
        <taxon>Magnoliopsida</taxon>
        <taxon>Liliopsida</taxon>
        <taxon>Poales</taxon>
        <taxon>Poaceae</taxon>
        <taxon>PACMAD clade</taxon>
        <taxon>Panicoideae</taxon>
        <taxon>Panicodae</taxon>
        <taxon>Paniceae</taxon>
        <taxon>Anthephorinae</taxon>
        <taxon>Digitaria</taxon>
    </lineage>
</organism>
<name>A0A835KIS3_9POAL</name>
<dbReference type="OrthoDB" id="621080at2759"/>
<protein>
    <recommendedName>
        <fullName evidence="3">Protein kinase domain-containing protein</fullName>
    </recommendedName>
</protein>